<dbReference type="GO" id="GO:0005829">
    <property type="term" value="C:cytosol"/>
    <property type="evidence" value="ECO:0007669"/>
    <property type="project" value="TreeGrafter"/>
</dbReference>
<comment type="cofactor">
    <cofactor evidence="1">
        <name>[4Fe-4S] cluster</name>
        <dbReference type="ChEBI" id="CHEBI:49883"/>
    </cofactor>
</comment>
<dbReference type="PANTHER" id="PTHR43409">
    <property type="entry name" value="ANAEROBIC MAGNESIUM-PROTOPORPHYRIN IX MONOMETHYL ESTER CYCLASE-RELATED"/>
    <property type="match status" value="1"/>
</dbReference>
<evidence type="ECO:0000256" key="1">
    <source>
        <dbReference type="ARBA" id="ARBA00001966"/>
    </source>
</evidence>
<evidence type="ECO:0000256" key="5">
    <source>
        <dbReference type="ARBA" id="ARBA00023014"/>
    </source>
</evidence>
<accession>A7NHK2</accession>
<evidence type="ECO:0008006" key="8">
    <source>
        <dbReference type="Google" id="ProtNLM"/>
    </source>
</evidence>
<dbReference type="AlphaFoldDB" id="A7NHK2"/>
<dbReference type="eggNOG" id="COG1032">
    <property type="taxonomic scope" value="Bacteria"/>
</dbReference>
<dbReference type="STRING" id="383372.Rcas_0832"/>
<gene>
    <name evidence="6" type="ordered locus">Rcas_0832</name>
</gene>
<sequence>MKIALVALPPLDESRATPPLPLCYLAAFLEQQRHIIRVYDLALHRSDLHTSHIDAVRAFRPQITIVAADSVADAIGPTERLRTTGLVLPLTLGVRNHLPPWLASRALAELNRLLPHASDIKNLVACGLLALDESLDNLPFPARHLLPLEQYPLVTPEDELCTTVLIGRVSRDGARVFRQPALLGAELRSIVQEHGVRHVLLEGLALTDDRDWLYAFLSQISSMHLGIKWEGRVSHSHLTGSLIEAMQRSGCEALTFEFAALSVLDAKHERDALIATVRQARDLGMRVHGRIALDPHYPSIPAVVDMSATFGLDEVRFFVPKDAEAPIESDEAAEIADLIARAREHYQISLGRQYFIDRFGVRLGTMIWYVGRTGLLGRRWQRHMQPDESASAGVLEHGRG</sequence>
<keyword evidence="5" id="KW-0411">Iron-sulfur</keyword>
<protein>
    <recommendedName>
        <fullName evidence="8">Radical SAM domain protein</fullName>
    </recommendedName>
</protein>
<evidence type="ECO:0000313" key="7">
    <source>
        <dbReference type="Proteomes" id="UP000000263"/>
    </source>
</evidence>
<dbReference type="RefSeq" id="WP_012119379.1">
    <property type="nucleotide sequence ID" value="NC_009767.1"/>
</dbReference>
<dbReference type="GO" id="GO:0051536">
    <property type="term" value="F:iron-sulfur cluster binding"/>
    <property type="evidence" value="ECO:0007669"/>
    <property type="project" value="UniProtKB-KW"/>
</dbReference>
<evidence type="ECO:0000313" key="6">
    <source>
        <dbReference type="EMBL" id="ABU56949.1"/>
    </source>
</evidence>
<reference evidence="6 7" key="1">
    <citation type="submission" date="2007-08" db="EMBL/GenBank/DDBJ databases">
        <title>Complete sequence of Roseiflexus castenholzii DSM 13941.</title>
        <authorList>
            <consortium name="US DOE Joint Genome Institute"/>
            <person name="Copeland A."/>
            <person name="Lucas S."/>
            <person name="Lapidus A."/>
            <person name="Barry K."/>
            <person name="Glavina del Rio T."/>
            <person name="Dalin E."/>
            <person name="Tice H."/>
            <person name="Pitluck S."/>
            <person name="Thompson L.S."/>
            <person name="Brettin T."/>
            <person name="Bruce D."/>
            <person name="Detter J.C."/>
            <person name="Han C."/>
            <person name="Tapia R."/>
            <person name="Schmutz J."/>
            <person name="Larimer F."/>
            <person name="Land M."/>
            <person name="Hauser L."/>
            <person name="Kyrpides N."/>
            <person name="Mikhailova N."/>
            <person name="Bryant D.A."/>
            <person name="Hanada S."/>
            <person name="Tsukatani Y."/>
            <person name="Richardson P."/>
        </authorList>
    </citation>
    <scope>NUCLEOTIDE SEQUENCE [LARGE SCALE GENOMIC DNA]</scope>
    <source>
        <strain evidence="7">DSM 13941 / HLO8</strain>
    </source>
</reference>
<dbReference type="KEGG" id="rca:Rcas_0832"/>
<dbReference type="GO" id="GO:0046872">
    <property type="term" value="F:metal ion binding"/>
    <property type="evidence" value="ECO:0007669"/>
    <property type="project" value="UniProtKB-KW"/>
</dbReference>
<evidence type="ECO:0000256" key="2">
    <source>
        <dbReference type="ARBA" id="ARBA00022691"/>
    </source>
</evidence>
<dbReference type="Proteomes" id="UP000000263">
    <property type="component" value="Chromosome"/>
</dbReference>
<keyword evidence="7" id="KW-1185">Reference proteome</keyword>
<name>A7NHK2_ROSCS</name>
<keyword evidence="3" id="KW-0479">Metal-binding</keyword>
<organism evidence="6 7">
    <name type="scientific">Roseiflexus castenholzii (strain DSM 13941 / HLO8)</name>
    <dbReference type="NCBI Taxonomy" id="383372"/>
    <lineage>
        <taxon>Bacteria</taxon>
        <taxon>Bacillati</taxon>
        <taxon>Chloroflexota</taxon>
        <taxon>Chloroflexia</taxon>
        <taxon>Chloroflexales</taxon>
        <taxon>Roseiflexineae</taxon>
        <taxon>Roseiflexaceae</taxon>
        <taxon>Roseiflexus</taxon>
    </lineage>
</organism>
<dbReference type="InterPro" id="IPR051198">
    <property type="entry name" value="BchE-like"/>
</dbReference>
<keyword evidence="4" id="KW-0408">Iron</keyword>
<dbReference type="HOGENOM" id="CLU_764396_0_0_0"/>
<proteinExistence type="predicted"/>
<evidence type="ECO:0000256" key="4">
    <source>
        <dbReference type="ARBA" id="ARBA00023004"/>
    </source>
</evidence>
<dbReference type="PANTHER" id="PTHR43409:SF16">
    <property type="entry name" value="SLR0320 PROTEIN"/>
    <property type="match status" value="1"/>
</dbReference>
<dbReference type="EMBL" id="CP000804">
    <property type="protein sequence ID" value="ABU56949.1"/>
    <property type="molecule type" value="Genomic_DNA"/>
</dbReference>
<evidence type="ECO:0000256" key="3">
    <source>
        <dbReference type="ARBA" id="ARBA00022723"/>
    </source>
</evidence>
<keyword evidence="2" id="KW-0949">S-adenosyl-L-methionine</keyword>